<reference evidence="3" key="3">
    <citation type="submission" date="2025-09" db="UniProtKB">
        <authorList>
            <consortium name="Ensembl"/>
        </authorList>
    </citation>
    <scope>IDENTIFICATION</scope>
    <source>
        <strain evidence="3">Thorbecke</strain>
    </source>
</reference>
<dbReference type="SMR" id="A0A5F9CEY1"/>
<reference evidence="3 4" key="1">
    <citation type="journal article" date="2011" name="Nature">
        <title>A high-resolution map of human evolutionary constraint using 29 mammals.</title>
        <authorList>
            <person name="Lindblad-Toh K."/>
            <person name="Garber M."/>
            <person name="Zuk O."/>
            <person name="Lin M.F."/>
            <person name="Parker B.J."/>
            <person name="Washietl S."/>
            <person name="Kheradpour P."/>
            <person name="Ernst J."/>
            <person name="Jordan G."/>
            <person name="Mauceli E."/>
            <person name="Ward L.D."/>
            <person name="Lowe C.B."/>
            <person name="Holloway A.K."/>
            <person name="Clamp M."/>
            <person name="Gnerre S."/>
            <person name="Alfoldi J."/>
            <person name="Beal K."/>
            <person name="Chang J."/>
            <person name="Clawson H."/>
            <person name="Cuff J."/>
            <person name="Di Palma F."/>
            <person name="Fitzgerald S."/>
            <person name="Flicek P."/>
            <person name="Guttman M."/>
            <person name="Hubisz M.J."/>
            <person name="Jaffe D.B."/>
            <person name="Jungreis I."/>
            <person name="Kent W.J."/>
            <person name="Kostka D."/>
            <person name="Lara M."/>
            <person name="Martins A.L."/>
            <person name="Massingham T."/>
            <person name="Moltke I."/>
            <person name="Raney B.J."/>
            <person name="Rasmussen M.D."/>
            <person name="Robinson J."/>
            <person name="Stark A."/>
            <person name="Vilella A.J."/>
            <person name="Wen J."/>
            <person name="Xie X."/>
            <person name="Zody M.C."/>
            <person name="Baldwin J."/>
            <person name="Bloom T."/>
            <person name="Chin C.W."/>
            <person name="Heiman D."/>
            <person name="Nicol R."/>
            <person name="Nusbaum C."/>
            <person name="Young S."/>
            <person name="Wilkinson J."/>
            <person name="Worley K.C."/>
            <person name="Kovar C.L."/>
            <person name="Muzny D.M."/>
            <person name="Gibbs R.A."/>
            <person name="Cree A."/>
            <person name="Dihn H.H."/>
            <person name="Fowler G."/>
            <person name="Jhangiani S."/>
            <person name="Joshi V."/>
            <person name="Lee S."/>
            <person name="Lewis L.R."/>
            <person name="Nazareth L.V."/>
            <person name="Okwuonu G."/>
            <person name="Santibanez J."/>
            <person name="Warren W.C."/>
            <person name="Mardis E.R."/>
            <person name="Weinstock G.M."/>
            <person name="Wilson R.K."/>
            <person name="Delehaunty K."/>
            <person name="Dooling D."/>
            <person name="Fronik C."/>
            <person name="Fulton L."/>
            <person name="Fulton B."/>
            <person name="Graves T."/>
            <person name="Minx P."/>
            <person name="Sodergren E."/>
            <person name="Birney E."/>
            <person name="Margulies E.H."/>
            <person name="Herrero J."/>
            <person name="Green E.D."/>
            <person name="Haussler D."/>
            <person name="Siepel A."/>
            <person name="Goldman N."/>
            <person name="Pollard K.S."/>
            <person name="Pedersen J.S."/>
            <person name="Lander E.S."/>
            <person name="Kellis M."/>
        </authorList>
    </citation>
    <scope>NUCLEOTIDE SEQUENCE [LARGE SCALE GENOMIC DNA]</scope>
    <source>
        <strain evidence="3 4">Thorbecke inbred</strain>
    </source>
</reference>
<dbReference type="InterPro" id="IPR014722">
    <property type="entry name" value="Rib_uL2_dom2"/>
</dbReference>
<dbReference type="InterPro" id="IPR001884">
    <property type="entry name" value="IF5A-like"/>
</dbReference>
<dbReference type="GO" id="GO:0045901">
    <property type="term" value="P:positive regulation of translational elongation"/>
    <property type="evidence" value="ECO:0007669"/>
    <property type="project" value="InterPro"/>
</dbReference>
<proteinExistence type="predicted"/>
<feature type="domain" description="Translation initiation factor 5A-like N-terminal" evidence="2">
    <location>
        <begin position="15"/>
        <end position="58"/>
    </location>
</feature>
<dbReference type="GeneTree" id="ENSGT00390000003738"/>
<dbReference type="Proteomes" id="UP000001811">
    <property type="component" value="Chromosome 7"/>
</dbReference>
<accession>A0A5F9CEY1</accession>
<dbReference type="STRING" id="9986.ENSOCUP00000032166"/>
<organism evidence="3 4">
    <name type="scientific">Oryctolagus cuniculus</name>
    <name type="common">Rabbit</name>
    <dbReference type="NCBI Taxonomy" id="9986"/>
    <lineage>
        <taxon>Eukaryota</taxon>
        <taxon>Metazoa</taxon>
        <taxon>Chordata</taxon>
        <taxon>Craniata</taxon>
        <taxon>Vertebrata</taxon>
        <taxon>Euteleostomi</taxon>
        <taxon>Mammalia</taxon>
        <taxon>Eutheria</taxon>
        <taxon>Euarchontoglires</taxon>
        <taxon>Glires</taxon>
        <taxon>Lagomorpha</taxon>
        <taxon>Leporidae</taxon>
        <taxon>Oryctolagus</taxon>
    </lineage>
</organism>
<name>A0A5F9CEY1_RABIT</name>
<dbReference type="Ensembl" id="ENSOCUT00000063342.1">
    <property type="protein sequence ID" value="ENSOCUP00000032166.1"/>
    <property type="gene ID" value="ENSOCUG00000037146.1"/>
</dbReference>
<keyword evidence="4" id="KW-1185">Reference proteome</keyword>
<evidence type="ECO:0000313" key="4">
    <source>
        <dbReference type="Proteomes" id="UP000001811"/>
    </source>
</evidence>
<dbReference type="EMBL" id="AAGW02004011">
    <property type="status" value="NOT_ANNOTATED_CDS"/>
    <property type="molecule type" value="Genomic_DNA"/>
</dbReference>
<dbReference type="GO" id="GO:0003723">
    <property type="term" value="F:RNA binding"/>
    <property type="evidence" value="ECO:0007669"/>
    <property type="project" value="InterPro"/>
</dbReference>
<dbReference type="Gene3D" id="2.30.30.30">
    <property type="match status" value="1"/>
</dbReference>
<evidence type="ECO:0000259" key="2">
    <source>
        <dbReference type="Pfam" id="PF21485"/>
    </source>
</evidence>
<protein>
    <recommendedName>
        <fullName evidence="2">Translation initiation factor 5A-like N-terminal domain-containing protein</fullName>
    </recommendedName>
</protein>
<dbReference type="GO" id="GO:0005789">
    <property type="term" value="C:endoplasmic reticulum membrane"/>
    <property type="evidence" value="ECO:0007669"/>
    <property type="project" value="UniProtKB-SubCell"/>
</dbReference>
<dbReference type="GO" id="GO:0003746">
    <property type="term" value="F:translation elongation factor activity"/>
    <property type="evidence" value="ECO:0007669"/>
    <property type="project" value="InterPro"/>
</dbReference>
<evidence type="ECO:0000256" key="1">
    <source>
        <dbReference type="ARBA" id="ARBA00004397"/>
    </source>
</evidence>
<dbReference type="Bgee" id="ENSOCUG00000037146">
    <property type="expression patterns" value="Expressed in smooth muscle tissue and 7 other cell types or tissues"/>
</dbReference>
<comment type="subcellular location">
    <subcellularLocation>
        <location evidence="1">Endoplasmic reticulum membrane</location>
        <topology evidence="1">Peripheral membrane protein</topology>
        <orientation evidence="1">Cytoplasmic side</orientation>
    </subcellularLocation>
</comment>
<dbReference type="PANTHER" id="PTHR11673">
    <property type="entry name" value="TRANSLATION INITIATION FACTOR 5A FAMILY MEMBER"/>
    <property type="match status" value="1"/>
</dbReference>
<dbReference type="AlphaFoldDB" id="A0A5F9CEY1"/>
<dbReference type="InterPro" id="IPR008991">
    <property type="entry name" value="Translation_prot_SH3-like_sf"/>
</dbReference>
<dbReference type="Pfam" id="PF21485">
    <property type="entry name" value="IF5A-like_N"/>
    <property type="match status" value="1"/>
</dbReference>
<reference evidence="3" key="2">
    <citation type="submission" date="2025-08" db="UniProtKB">
        <authorList>
            <consortium name="Ensembl"/>
        </authorList>
    </citation>
    <scope>IDENTIFICATION</scope>
    <source>
        <strain evidence="3">Thorbecke</strain>
    </source>
</reference>
<evidence type="ECO:0000313" key="3">
    <source>
        <dbReference type="Ensembl" id="ENSOCUP00000032166.1"/>
    </source>
</evidence>
<dbReference type="InterPro" id="IPR048670">
    <property type="entry name" value="IF5A-like_N"/>
</dbReference>
<sequence length="108" mass="12082">MADDLDLETGDAGASATFLMQCYASPKNGFVVLRAWPSRSSRCLPSKTGKHSHAKIHLDMKYQYENICLATHNMDVPNIKKNEFQRWPKSLDPCTCVGYPEEAPCSCL</sequence>
<dbReference type="GO" id="GO:0043022">
    <property type="term" value="F:ribosome binding"/>
    <property type="evidence" value="ECO:0007669"/>
    <property type="project" value="InterPro"/>
</dbReference>
<dbReference type="SUPFAM" id="SSF50104">
    <property type="entry name" value="Translation proteins SH3-like domain"/>
    <property type="match status" value="1"/>
</dbReference>
<dbReference type="InParanoid" id="A0A5F9CEY1"/>